<evidence type="ECO:0000313" key="1">
    <source>
        <dbReference type="EMBL" id="OKH95587.1"/>
    </source>
</evidence>
<proteinExistence type="predicted"/>
<keyword evidence="2" id="KW-1185">Reference proteome</keyword>
<dbReference type="AlphaFoldDB" id="A0A1Q4VCL9"/>
<sequence>MTRYFDPLPAIEEHRDVFGCKWEDRLWLNVPGPFYGADTDNCWTGRLSAPDHVLYGGAHLSEYVYRQPRSAAATARLAEAADADPFRGYGYDGDDRWTTGTVREWWRDRARVTTYLADRREEWEEWDVREGQGVAAAVRRFAAYLAEGLATDLRIYLYWLEERRSPTVLDRLPEL</sequence>
<reference evidence="1 2" key="1">
    <citation type="submission" date="2015-06" db="EMBL/GenBank/DDBJ databases">
        <title>Cloning and characterization of the uncialamcin biosynthetic gene cluster.</title>
        <authorList>
            <person name="Yan X."/>
            <person name="Huang T."/>
            <person name="Ge H."/>
            <person name="Shen B."/>
        </authorList>
    </citation>
    <scope>NUCLEOTIDE SEQUENCE [LARGE SCALE GENOMIC DNA]</scope>
    <source>
        <strain evidence="1 2">DCA2648</strain>
    </source>
</reference>
<gene>
    <name evidence="1" type="ORF">AB852_01880</name>
</gene>
<dbReference type="STRING" id="1048205.AB852_01880"/>
<accession>A0A1Q4VCL9</accession>
<name>A0A1Q4VCL9_9ACTN</name>
<dbReference type="RefSeq" id="WP_073782918.1">
    <property type="nucleotide sequence ID" value="NZ_LFBV01000001.1"/>
</dbReference>
<dbReference type="EMBL" id="LFBV01000001">
    <property type="protein sequence ID" value="OKH95587.1"/>
    <property type="molecule type" value="Genomic_DNA"/>
</dbReference>
<dbReference type="Proteomes" id="UP000186455">
    <property type="component" value="Unassembled WGS sequence"/>
</dbReference>
<evidence type="ECO:0000313" key="2">
    <source>
        <dbReference type="Proteomes" id="UP000186455"/>
    </source>
</evidence>
<protein>
    <recommendedName>
        <fullName evidence="3">Ferredoxin</fullName>
    </recommendedName>
</protein>
<evidence type="ECO:0008006" key="3">
    <source>
        <dbReference type="Google" id="ProtNLM"/>
    </source>
</evidence>
<comment type="caution">
    <text evidence="1">The sequence shown here is derived from an EMBL/GenBank/DDBJ whole genome shotgun (WGS) entry which is preliminary data.</text>
</comment>
<organism evidence="1 2">
    <name type="scientific">Streptomyces uncialis</name>
    <dbReference type="NCBI Taxonomy" id="1048205"/>
    <lineage>
        <taxon>Bacteria</taxon>
        <taxon>Bacillati</taxon>
        <taxon>Actinomycetota</taxon>
        <taxon>Actinomycetes</taxon>
        <taxon>Kitasatosporales</taxon>
        <taxon>Streptomycetaceae</taxon>
        <taxon>Streptomyces</taxon>
    </lineage>
</organism>